<comment type="caution">
    <text evidence="2">The sequence shown here is derived from an EMBL/GenBank/DDBJ whole genome shotgun (WGS) entry which is preliminary data.</text>
</comment>
<evidence type="ECO:0000313" key="3">
    <source>
        <dbReference type="Proteomes" id="UP000177803"/>
    </source>
</evidence>
<dbReference type="AlphaFoldDB" id="A0A1F6NLD6"/>
<sequence>MRNKKAAAKKNAIPTTQMHLPIAEFKQDTIIMKDGTLRAVLMVSSINFALKNEDEQNAVVSAYVSFLNGLEHPLEILMQSRKLHIQPYLDDLVKKEHEQTNELLRIQIADYRSFVSELVDMGEIMSKNFYAIVPYDPATNKQKSFWTRVGEIFNPANFFRLKEEKFKRRKYDLDMRVRQVAAGLGSMGLTVVRLDTQSLIELMYSTYNVDIALTEPIGDLGSREIEIA</sequence>
<feature type="domain" description="TraC-like" evidence="1">
    <location>
        <begin position="27"/>
        <end position="207"/>
    </location>
</feature>
<organism evidence="2 3">
    <name type="scientific">Candidatus Magasanikbacteria bacterium RIFOXYA2_FULL_44_8</name>
    <dbReference type="NCBI Taxonomy" id="1798696"/>
    <lineage>
        <taxon>Bacteria</taxon>
        <taxon>Candidatus Magasanikiibacteriota</taxon>
    </lineage>
</organism>
<gene>
    <name evidence="2" type="ORF">A2261_00405</name>
</gene>
<proteinExistence type="predicted"/>
<dbReference type="InterPro" id="IPR058596">
    <property type="entry name" value="TraC-like_dom"/>
</dbReference>
<dbReference type="EMBL" id="MFQR01000009">
    <property type="protein sequence ID" value="OGH84658.1"/>
    <property type="molecule type" value="Genomic_DNA"/>
</dbReference>
<name>A0A1F6NLD6_9BACT</name>
<dbReference type="Proteomes" id="UP000177803">
    <property type="component" value="Unassembled WGS sequence"/>
</dbReference>
<protein>
    <recommendedName>
        <fullName evidence="1">TraC-like domain-containing protein</fullName>
    </recommendedName>
</protein>
<reference evidence="2 3" key="1">
    <citation type="journal article" date="2016" name="Nat. Commun.">
        <title>Thousands of microbial genomes shed light on interconnected biogeochemical processes in an aquifer system.</title>
        <authorList>
            <person name="Anantharaman K."/>
            <person name="Brown C.T."/>
            <person name="Hug L.A."/>
            <person name="Sharon I."/>
            <person name="Castelle C.J."/>
            <person name="Probst A.J."/>
            <person name="Thomas B.C."/>
            <person name="Singh A."/>
            <person name="Wilkins M.J."/>
            <person name="Karaoz U."/>
            <person name="Brodie E.L."/>
            <person name="Williams K.H."/>
            <person name="Hubbard S.S."/>
            <person name="Banfield J.F."/>
        </authorList>
    </citation>
    <scope>NUCLEOTIDE SEQUENCE [LARGE SCALE GENOMIC DNA]</scope>
</reference>
<evidence type="ECO:0000313" key="2">
    <source>
        <dbReference type="EMBL" id="OGH84658.1"/>
    </source>
</evidence>
<accession>A0A1F6NLD6</accession>
<evidence type="ECO:0000259" key="1">
    <source>
        <dbReference type="Pfam" id="PF26593"/>
    </source>
</evidence>
<dbReference type="Pfam" id="PF26593">
    <property type="entry name" value="TraC-like"/>
    <property type="match status" value="1"/>
</dbReference>